<evidence type="ECO:0000256" key="2">
    <source>
        <dbReference type="ARBA" id="ARBA00008193"/>
    </source>
</evidence>
<feature type="transmembrane region" description="Helical" evidence="8">
    <location>
        <begin position="7"/>
        <end position="29"/>
    </location>
</feature>
<comment type="similarity">
    <text evidence="2">Belongs to the UPF0126 family.</text>
</comment>
<reference evidence="11" key="1">
    <citation type="submission" date="2018-05" db="EMBL/GenBank/DDBJ databases">
        <title>Genome Sequencing of selected type strains of the family Eggerthellaceae.</title>
        <authorList>
            <person name="Danylec N."/>
            <person name="Stoll D.A."/>
            <person name="Doetsch A."/>
            <person name="Huch M."/>
        </authorList>
    </citation>
    <scope>NUCLEOTIDE SEQUENCE [LARGE SCALE GENOMIC DNA]</scope>
    <source>
        <strain evidence="11">DSM 17537</strain>
    </source>
</reference>
<evidence type="ECO:0000256" key="1">
    <source>
        <dbReference type="ARBA" id="ARBA00004651"/>
    </source>
</evidence>
<dbReference type="Pfam" id="PF03458">
    <property type="entry name" value="Gly_transporter"/>
    <property type="match status" value="2"/>
</dbReference>
<feature type="domain" description="Glycine transporter" evidence="9">
    <location>
        <begin position="11"/>
        <end position="85"/>
    </location>
</feature>
<evidence type="ECO:0000256" key="4">
    <source>
        <dbReference type="ARBA" id="ARBA00022692"/>
    </source>
</evidence>
<accession>A0A3N0ADL6</accession>
<evidence type="ECO:0000256" key="5">
    <source>
        <dbReference type="ARBA" id="ARBA00022989"/>
    </source>
</evidence>
<sequence>MLESVLAIPFWIEFAGTITGALAGAIAGVRAQYDIFGTTVLACVTGLGGGIIRDILLQDYGIYAFQHPILLLACAVAGGLVFYFHKLADAFDWVMDFLDNLSVGLWAVVSVGKSLSAGLGVIPSIILGTITAVGGGISRDILMAQRPVAFQAGTLYGTASLFGSTAFALMKQNDVLGDYAAITCVVLVMAIRYASEFFGWRTKPAQDYSDKVIVPVKKVAHVAARPVKKVVRNAVDRRIVSSPEPQLPHHEKAAHRIKLRAEAQARMAQSINAGASSSLNKPSQITGGYAPHREPGSTSKPNPPASKE</sequence>
<dbReference type="RefSeq" id="WP_123198577.1">
    <property type="nucleotide sequence ID" value="NZ_QICB01000007.1"/>
</dbReference>
<comment type="subcellular location">
    <subcellularLocation>
        <location evidence="1">Cell membrane</location>
        <topology evidence="1">Multi-pass membrane protein</topology>
    </subcellularLocation>
</comment>
<evidence type="ECO:0000256" key="3">
    <source>
        <dbReference type="ARBA" id="ARBA00022475"/>
    </source>
</evidence>
<feature type="transmembrane region" description="Helical" evidence="8">
    <location>
        <begin position="35"/>
        <end position="56"/>
    </location>
</feature>
<gene>
    <name evidence="10" type="ORF">DMP07_07735</name>
</gene>
<feature type="compositionally biased region" description="Polar residues" evidence="7">
    <location>
        <begin position="270"/>
        <end position="286"/>
    </location>
</feature>
<keyword evidence="3" id="KW-1003">Cell membrane</keyword>
<keyword evidence="4 8" id="KW-0812">Transmembrane</keyword>
<feature type="transmembrane region" description="Helical" evidence="8">
    <location>
        <begin position="176"/>
        <end position="194"/>
    </location>
</feature>
<feature type="domain" description="Glycine transporter" evidence="9">
    <location>
        <begin position="97"/>
        <end position="171"/>
    </location>
</feature>
<keyword evidence="6 8" id="KW-0472">Membrane</keyword>
<keyword evidence="5 8" id="KW-1133">Transmembrane helix</keyword>
<evidence type="ECO:0000313" key="11">
    <source>
        <dbReference type="Proteomes" id="UP000267368"/>
    </source>
</evidence>
<dbReference type="PANTHER" id="PTHR30506:SF3">
    <property type="entry name" value="UPF0126 INNER MEMBRANE PROTEIN YADS-RELATED"/>
    <property type="match status" value="1"/>
</dbReference>
<dbReference type="EMBL" id="QICB01000007">
    <property type="protein sequence ID" value="RNL18834.1"/>
    <property type="molecule type" value="Genomic_DNA"/>
</dbReference>
<dbReference type="PANTHER" id="PTHR30506">
    <property type="entry name" value="INNER MEMBRANE PROTEIN"/>
    <property type="match status" value="1"/>
</dbReference>
<keyword evidence="11" id="KW-1185">Reference proteome</keyword>
<evidence type="ECO:0000256" key="6">
    <source>
        <dbReference type="ARBA" id="ARBA00023136"/>
    </source>
</evidence>
<evidence type="ECO:0000256" key="8">
    <source>
        <dbReference type="SAM" id="Phobius"/>
    </source>
</evidence>
<evidence type="ECO:0000259" key="9">
    <source>
        <dbReference type="Pfam" id="PF03458"/>
    </source>
</evidence>
<feature type="transmembrane region" description="Helical" evidence="8">
    <location>
        <begin position="68"/>
        <end position="85"/>
    </location>
</feature>
<evidence type="ECO:0000313" key="10">
    <source>
        <dbReference type="EMBL" id="RNL18834.1"/>
    </source>
</evidence>
<organism evidence="10 11">
    <name type="scientific">Slackia faecicanis</name>
    <dbReference type="NCBI Taxonomy" id="255723"/>
    <lineage>
        <taxon>Bacteria</taxon>
        <taxon>Bacillati</taxon>
        <taxon>Actinomycetota</taxon>
        <taxon>Coriobacteriia</taxon>
        <taxon>Eggerthellales</taxon>
        <taxon>Eggerthellaceae</taxon>
        <taxon>Slackia</taxon>
    </lineage>
</organism>
<dbReference type="OrthoDB" id="9791874at2"/>
<proteinExistence type="inferred from homology"/>
<feature type="transmembrane region" description="Helical" evidence="8">
    <location>
        <begin position="148"/>
        <end position="170"/>
    </location>
</feature>
<comment type="caution">
    <text evidence="10">The sequence shown here is derived from an EMBL/GenBank/DDBJ whole genome shotgun (WGS) entry which is preliminary data.</text>
</comment>
<dbReference type="Proteomes" id="UP000267368">
    <property type="component" value="Unassembled WGS sequence"/>
</dbReference>
<feature type="region of interest" description="Disordered" evidence="7">
    <location>
        <begin position="270"/>
        <end position="308"/>
    </location>
</feature>
<feature type="transmembrane region" description="Helical" evidence="8">
    <location>
        <begin position="105"/>
        <end position="127"/>
    </location>
</feature>
<evidence type="ECO:0000256" key="7">
    <source>
        <dbReference type="SAM" id="MobiDB-lite"/>
    </source>
</evidence>
<dbReference type="InterPro" id="IPR005115">
    <property type="entry name" value="Gly_transporter"/>
</dbReference>
<name>A0A3N0ADL6_9ACTN</name>
<dbReference type="GO" id="GO:0005886">
    <property type="term" value="C:plasma membrane"/>
    <property type="evidence" value="ECO:0007669"/>
    <property type="project" value="UniProtKB-SubCell"/>
</dbReference>
<protein>
    <recommendedName>
        <fullName evidence="9">Glycine transporter domain-containing protein</fullName>
    </recommendedName>
</protein>
<dbReference type="AlphaFoldDB" id="A0A3N0ADL6"/>